<feature type="compositionally biased region" description="Basic and acidic residues" evidence="1">
    <location>
        <begin position="155"/>
        <end position="231"/>
    </location>
</feature>
<evidence type="ECO:0000313" key="3">
    <source>
        <dbReference type="Proteomes" id="UP000011083"/>
    </source>
</evidence>
<feature type="region of interest" description="Disordered" evidence="1">
    <location>
        <begin position="149"/>
        <end position="231"/>
    </location>
</feature>
<keyword evidence="3" id="KW-1185">Reference proteome</keyword>
<evidence type="ECO:0000313" key="2">
    <source>
        <dbReference type="EMBL" id="ELR25702.1"/>
    </source>
</evidence>
<proteinExistence type="predicted"/>
<protein>
    <recommendedName>
        <fullName evidence="4">Calcium-regulated actin-bundling protein C-terminal domain-containing protein</fullName>
    </recommendedName>
</protein>
<dbReference type="GeneID" id="14926771"/>
<reference evidence="2 3" key="1">
    <citation type="journal article" date="2013" name="Genome Biol.">
        <title>Genome of Acanthamoeba castellanii highlights extensive lateral gene transfer and early evolution of tyrosine kinase signaling.</title>
        <authorList>
            <person name="Clarke M."/>
            <person name="Lohan A.J."/>
            <person name="Liu B."/>
            <person name="Lagkouvardos I."/>
            <person name="Roy S."/>
            <person name="Zafar N."/>
            <person name="Bertelli C."/>
            <person name="Schilde C."/>
            <person name="Kianianmomeni A."/>
            <person name="Burglin T.R."/>
            <person name="Frech C."/>
            <person name="Turcotte B."/>
            <person name="Kopec K.O."/>
            <person name="Synnott J.M."/>
            <person name="Choo C."/>
            <person name="Paponov I."/>
            <person name="Finkler A."/>
            <person name="Soon Heng Tan C."/>
            <person name="Hutchins A.P."/>
            <person name="Weinmeier T."/>
            <person name="Rattei T."/>
            <person name="Chu J.S."/>
            <person name="Gimenez G."/>
            <person name="Irimia M."/>
            <person name="Rigden D.J."/>
            <person name="Fitzpatrick D.A."/>
            <person name="Lorenzo-Morales J."/>
            <person name="Bateman A."/>
            <person name="Chiu C.H."/>
            <person name="Tang P."/>
            <person name="Hegemann P."/>
            <person name="Fromm H."/>
            <person name="Raoult D."/>
            <person name="Greub G."/>
            <person name="Miranda-Saavedra D."/>
            <person name="Chen N."/>
            <person name="Nash P."/>
            <person name="Ginger M.L."/>
            <person name="Horn M."/>
            <person name="Schaap P."/>
            <person name="Caler L."/>
            <person name="Loftus B."/>
        </authorList>
    </citation>
    <scope>NUCLEOTIDE SEQUENCE [LARGE SCALE GENOMIC DNA]</scope>
    <source>
        <strain evidence="2 3">Neff</strain>
    </source>
</reference>
<dbReference type="AlphaFoldDB" id="L8HKF5"/>
<name>L8HKF5_ACACF</name>
<dbReference type="EMBL" id="KB007794">
    <property type="protein sequence ID" value="ELR25702.1"/>
    <property type="molecule type" value="Genomic_DNA"/>
</dbReference>
<accession>L8HKF5</accession>
<organism evidence="2 3">
    <name type="scientific">Acanthamoeba castellanii (strain ATCC 30010 / Neff)</name>
    <dbReference type="NCBI Taxonomy" id="1257118"/>
    <lineage>
        <taxon>Eukaryota</taxon>
        <taxon>Amoebozoa</taxon>
        <taxon>Discosea</taxon>
        <taxon>Longamoebia</taxon>
        <taxon>Centramoebida</taxon>
        <taxon>Acanthamoebidae</taxon>
        <taxon>Acanthamoeba</taxon>
    </lineage>
</organism>
<dbReference type="OrthoDB" id="29213at2759"/>
<evidence type="ECO:0000256" key="1">
    <source>
        <dbReference type="SAM" id="MobiDB-lite"/>
    </source>
</evidence>
<dbReference type="GO" id="GO:0051764">
    <property type="term" value="P:actin crosslink formation"/>
    <property type="evidence" value="ECO:0007669"/>
    <property type="project" value="TreeGrafter"/>
</dbReference>
<dbReference type="KEGG" id="acan:ACA1_085610"/>
<dbReference type="Proteomes" id="UP000011083">
    <property type="component" value="Unassembled WGS sequence"/>
</dbReference>
<feature type="non-terminal residue" evidence="2">
    <location>
        <position position="1"/>
    </location>
</feature>
<sequence length="231" mass="25920">MGDKENLDLLTARPYKDQACWFLNAYWEDFGEKEAEKVWSFVKKCAELDENKRAEGSDLDEFQAHRFLEHFKETLTVQGMRDKLRSSGAIAGQVKRVPLLHILIFKYNIDWRQMINAPQGSKEEVAKAQALLDQVQSALRESQAKDQQAAAALREATEQEAAAKRAEADAKAREAEAKQREAEAKASEEQAKAREADAKARAAEASEREAEAKAREDELQAAKAELEAALN</sequence>
<evidence type="ECO:0008006" key="4">
    <source>
        <dbReference type="Google" id="ProtNLM"/>
    </source>
</evidence>
<dbReference type="PANTHER" id="PTHR37009:SF1">
    <property type="entry name" value="CALCIUM-REGULATED ACTIN-BUNDLING PROTEIN"/>
    <property type="match status" value="1"/>
</dbReference>
<dbReference type="VEuPathDB" id="AmoebaDB:ACA1_085610"/>
<gene>
    <name evidence="2" type="ORF">ACA1_085610</name>
</gene>
<dbReference type="PANTHER" id="PTHR37009">
    <property type="entry name" value="EF-HAND DOMAIN-CONTAINING PROTEIN"/>
    <property type="match status" value="1"/>
</dbReference>
<dbReference type="GO" id="GO:0030046">
    <property type="term" value="P:parallel actin filament bundle assembly"/>
    <property type="evidence" value="ECO:0007669"/>
    <property type="project" value="TreeGrafter"/>
</dbReference>
<dbReference type="RefSeq" id="XP_004358266.1">
    <property type="nucleotide sequence ID" value="XM_004358209.1"/>
</dbReference>
<dbReference type="InterPro" id="IPR053356">
    <property type="entry name" value="Calcium-reg_actin-bundling"/>
</dbReference>
<dbReference type="GO" id="GO:0051015">
    <property type="term" value="F:actin filament binding"/>
    <property type="evidence" value="ECO:0007669"/>
    <property type="project" value="TreeGrafter"/>
</dbReference>
<dbReference type="GO" id="GO:0030863">
    <property type="term" value="C:cortical cytoskeleton"/>
    <property type="evidence" value="ECO:0007669"/>
    <property type="project" value="TreeGrafter"/>
</dbReference>